<evidence type="ECO:0000256" key="1">
    <source>
        <dbReference type="SAM" id="MobiDB-lite"/>
    </source>
</evidence>
<feature type="transmembrane region" description="Helical" evidence="2">
    <location>
        <begin position="170"/>
        <end position="193"/>
    </location>
</feature>
<feature type="transmembrane region" description="Helical" evidence="2">
    <location>
        <begin position="205"/>
        <end position="225"/>
    </location>
</feature>
<accession>A0ABP9ZBP4</accession>
<keyword evidence="4" id="KW-1185">Reference proteome</keyword>
<feature type="region of interest" description="Disordered" evidence="1">
    <location>
        <begin position="416"/>
        <end position="477"/>
    </location>
</feature>
<comment type="caution">
    <text evidence="3">The sequence shown here is derived from an EMBL/GenBank/DDBJ whole genome shotgun (WGS) entry which is preliminary data.</text>
</comment>
<feature type="compositionally biased region" description="Basic and acidic residues" evidence="1">
    <location>
        <begin position="435"/>
        <end position="445"/>
    </location>
</feature>
<feature type="transmembrane region" description="Helical" evidence="2">
    <location>
        <begin position="48"/>
        <end position="68"/>
    </location>
</feature>
<protein>
    <recommendedName>
        <fullName evidence="5">Gustatory receptor</fullName>
    </recommendedName>
</protein>
<organism evidence="3 4">
    <name type="scientific">Mucor flavus</name>
    <dbReference type="NCBI Taxonomy" id="439312"/>
    <lineage>
        <taxon>Eukaryota</taxon>
        <taxon>Fungi</taxon>
        <taxon>Fungi incertae sedis</taxon>
        <taxon>Mucoromycota</taxon>
        <taxon>Mucoromycotina</taxon>
        <taxon>Mucoromycetes</taxon>
        <taxon>Mucorales</taxon>
        <taxon>Mucorineae</taxon>
        <taxon>Mucoraceae</taxon>
        <taxon>Mucor</taxon>
    </lineage>
</organism>
<feature type="transmembrane region" description="Helical" evidence="2">
    <location>
        <begin position="88"/>
        <end position="107"/>
    </location>
</feature>
<keyword evidence="2" id="KW-0472">Membrane</keyword>
<dbReference type="Proteomes" id="UP001473302">
    <property type="component" value="Unassembled WGS sequence"/>
</dbReference>
<name>A0ABP9ZBP4_9FUNG</name>
<dbReference type="EMBL" id="BAABUK010000032">
    <property type="protein sequence ID" value="GAA5816545.1"/>
    <property type="molecule type" value="Genomic_DNA"/>
</dbReference>
<evidence type="ECO:0000313" key="3">
    <source>
        <dbReference type="EMBL" id="GAA5816545.1"/>
    </source>
</evidence>
<gene>
    <name evidence="3" type="ORF">MFLAVUS_010075</name>
</gene>
<evidence type="ECO:0000256" key="2">
    <source>
        <dbReference type="SAM" id="Phobius"/>
    </source>
</evidence>
<evidence type="ECO:0008006" key="5">
    <source>
        <dbReference type="Google" id="ProtNLM"/>
    </source>
</evidence>
<keyword evidence="2" id="KW-1133">Transmembrane helix</keyword>
<reference evidence="3 4" key="1">
    <citation type="submission" date="2024-04" db="EMBL/GenBank/DDBJ databases">
        <title>genome sequences of Mucor flavus KT1a and Helicostylum pulchrum KT1b strains isolated from the surface of a dry-aged beef.</title>
        <authorList>
            <person name="Toyotome T."/>
            <person name="Hosono M."/>
            <person name="Torimaru M."/>
            <person name="Fukuda K."/>
            <person name="Mikami N."/>
        </authorList>
    </citation>
    <scope>NUCLEOTIDE SEQUENCE [LARGE SCALE GENOMIC DNA]</scope>
    <source>
        <strain evidence="3 4">KT1a</strain>
    </source>
</reference>
<evidence type="ECO:0000313" key="4">
    <source>
        <dbReference type="Proteomes" id="UP001473302"/>
    </source>
</evidence>
<feature type="compositionally biased region" description="Polar residues" evidence="1">
    <location>
        <begin position="446"/>
        <end position="457"/>
    </location>
</feature>
<sequence>MLMQTMWDIVSTYVKYEEGFMVYEGNIISKPFSEWTATHKKHMTAMDYVECVTFSLQVGVFFLMQSFWNYLSNTVARKSFMGSFEFKFYIIWALGSMAMFPILQYVFRNDTVKRESVPQLAYGIEALATSLLGIRSHFRFKRIIGLSQKNNGASNKAIVTRLAYFKDMNALVSIILFSYAASFIILCVDGLTAQVISRNKFATDTIIANANICTVFLWLLLISIFHPRPQYSRNASDLTSTNNDSSFRYSNANAAPRATTVDTGRAHNYVVNESVRGINEDGSKFGGAGMNDSSNSGGFMRAMSPVTVDYPHSLGNDTMPLTSAASGRPLSPPDNQANRNMAIEDPYSNQPVMFSMMDVNAKAQQQRYASPTSPTNMGRHDIPMRGMNSMDGRSNTMSPQHRFVDEDDYMDMSPNMVGYTPDHSQTTAPSRIRRPSWERKDEEMNHPSSPQQVQNPGQPGDQIVRDWLWQSPDRRNT</sequence>
<keyword evidence="2" id="KW-0812">Transmembrane</keyword>
<proteinExistence type="predicted"/>